<accession>E7AAM3</accession>
<dbReference type="CDD" id="cd08646">
    <property type="entry name" value="FMT_core_Met-tRNA-FMT_N"/>
    <property type="match status" value="1"/>
</dbReference>
<evidence type="ECO:0000256" key="4">
    <source>
        <dbReference type="ARBA" id="ARBA00022917"/>
    </source>
</evidence>
<dbReference type="Pfam" id="PF00551">
    <property type="entry name" value="Formyl_trans_N"/>
    <property type="match status" value="1"/>
</dbReference>
<dbReference type="AlphaFoldDB" id="E7AAM3"/>
<dbReference type="InterPro" id="IPR036477">
    <property type="entry name" value="Formyl_transf_N_sf"/>
</dbReference>
<dbReference type="SUPFAM" id="SSF53328">
    <property type="entry name" value="Formyltransferase"/>
    <property type="match status" value="1"/>
</dbReference>
<dbReference type="OrthoDB" id="9802815at2"/>
<name>E7AAM3_HELFC</name>
<dbReference type="CDD" id="cd08704">
    <property type="entry name" value="Met_tRNA_FMT_C"/>
    <property type="match status" value="1"/>
</dbReference>
<dbReference type="GeneID" id="36134703"/>
<dbReference type="EMBL" id="FQ670179">
    <property type="protein sequence ID" value="CBY83543.1"/>
    <property type="molecule type" value="Genomic_DNA"/>
</dbReference>
<evidence type="ECO:0000256" key="3">
    <source>
        <dbReference type="ARBA" id="ARBA00022679"/>
    </source>
</evidence>
<evidence type="ECO:0000256" key="5">
    <source>
        <dbReference type="HAMAP-Rule" id="MF_00182"/>
    </source>
</evidence>
<dbReference type="GO" id="GO:0005829">
    <property type="term" value="C:cytosol"/>
    <property type="evidence" value="ECO:0007669"/>
    <property type="project" value="TreeGrafter"/>
</dbReference>
<dbReference type="InterPro" id="IPR002376">
    <property type="entry name" value="Formyl_transf_N"/>
</dbReference>
<comment type="similarity">
    <text evidence="1 5">Belongs to the Fmt family.</text>
</comment>
<keyword evidence="9" id="KW-1185">Reference proteome</keyword>
<dbReference type="eggNOG" id="COG0223">
    <property type="taxonomic scope" value="Bacteria"/>
</dbReference>
<dbReference type="HOGENOM" id="CLU_033347_1_1_7"/>
<organism evidence="8 9">
    <name type="scientific">Helicobacter felis (strain ATCC 49179 / CCUG 28539 / NCTC 12436 / CS1)</name>
    <dbReference type="NCBI Taxonomy" id="936155"/>
    <lineage>
        <taxon>Bacteria</taxon>
        <taxon>Pseudomonadati</taxon>
        <taxon>Campylobacterota</taxon>
        <taxon>Epsilonproteobacteria</taxon>
        <taxon>Campylobacterales</taxon>
        <taxon>Helicobacteraceae</taxon>
        <taxon>Helicobacter</taxon>
    </lineage>
</organism>
<dbReference type="InterPro" id="IPR005793">
    <property type="entry name" value="Formyl_trans_C"/>
</dbReference>
<evidence type="ECO:0000313" key="9">
    <source>
        <dbReference type="Proteomes" id="UP000007934"/>
    </source>
</evidence>
<evidence type="ECO:0000256" key="1">
    <source>
        <dbReference type="ARBA" id="ARBA00010699"/>
    </source>
</evidence>
<protein>
    <recommendedName>
        <fullName evidence="2 5">Methionyl-tRNA formyltransferase</fullName>
        <ecNumber evidence="2 5">2.1.2.9</ecNumber>
    </recommendedName>
</protein>
<evidence type="ECO:0000259" key="6">
    <source>
        <dbReference type="Pfam" id="PF00551"/>
    </source>
</evidence>
<dbReference type="PANTHER" id="PTHR11138:SF5">
    <property type="entry name" value="METHIONYL-TRNA FORMYLTRANSFERASE, MITOCHONDRIAL"/>
    <property type="match status" value="1"/>
</dbReference>
<dbReference type="PANTHER" id="PTHR11138">
    <property type="entry name" value="METHIONYL-TRNA FORMYLTRANSFERASE"/>
    <property type="match status" value="1"/>
</dbReference>
<dbReference type="GO" id="GO:0004479">
    <property type="term" value="F:methionyl-tRNA formyltransferase activity"/>
    <property type="evidence" value="ECO:0007669"/>
    <property type="project" value="UniProtKB-UniRule"/>
</dbReference>
<reference evidence="8 9" key="1">
    <citation type="journal article" date="2011" name="Genome Biol. Evol.">
        <title>Comparative whole genome sequence analysis of the carcinogenic bacterial model pathogen Helicobacter felis.</title>
        <authorList>
            <person name="Arnold I.C."/>
            <person name="Zigova Z."/>
            <person name="Holden M."/>
            <person name="Lawley T.D."/>
            <person name="Rad R."/>
            <person name="Dougan G."/>
            <person name="Falkow S."/>
            <person name="Bentley S.D."/>
            <person name="Muller A."/>
        </authorList>
    </citation>
    <scope>NUCLEOTIDE SEQUENCE [LARGE SCALE GENOMIC DNA]</scope>
    <source>
        <strain evidence="9">ATCC 49179 / CCUG 28539 / NCTC 12436 / CS1</strain>
    </source>
</reference>
<sequence length="300" mass="32969">MRLVFMGTPPFAQIVLSHLLDEKFEILALFTQPSKPFGRQKELKHAATKEFLQSVRPDIPIFEPKKLDDSTWHTLHTLKPDAIIVVAYGKILPQSFLDLAPCLNLHGSLLPQFRGASPMQEMILNDLPTFGVSVIKMSSQMDAGDILGSACLHRDRYVNVQELGAMLAPLGAKLLADILRRPLKPIPQDHSQATYCTKITKQAGLVDFTSAKRVFLKSLAYYPWPGIFLASGLKLLDVELIETEKVHTPGHILALEGEAVFVGCAQGTLKIASLQAPGKARLSAKTYLSGKRLKPGAILN</sequence>
<feature type="domain" description="Formyl transferase N-terminal" evidence="6">
    <location>
        <begin position="1"/>
        <end position="151"/>
    </location>
</feature>
<dbReference type="NCBIfam" id="TIGR00460">
    <property type="entry name" value="fmt"/>
    <property type="match status" value="1"/>
</dbReference>
<dbReference type="HAMAP" id="MF_00182">
    <property type="entry name" value="Formyl_trans"/>
    <property type="match status" value="1"/>
</dbReference>
<comment type="function">
    <text evidence="5">Attaches a formyl group to the free amino group of methionyl-tRNA(fMet). The formyl group appears to play a dual role in the initiator identity of N-formylmethionyl-tRNA by promoting its recognition by IF2 and preventing the misappropriation of this tRNA by the elongation apparatus.</text>
</comment>
<dbReference type="RefSeq" id="WP_013469906.1">
    <property type="nucleotide sequence ID" value="NC_014810.2"/>
</dbReference>
<feature type="binding site" evidence="5">
    <location>
        <begin position="108"/>
        <end position="111"/>
    </location>
    <ligand>
        <name>(6S)-5,6,7,8-tetrahydrofolate</name>
        <dbReference type="ChEBI" id="CHEBI:57453"/>
    </ligand>
</feature>
<dbReference type="Gene3D" id="3.40.50.12230">
    <property type="match status" value="1"/>
</dbReference>
<proteinExistence type="inferred from homology"/>
<keyword evidence="3 5" id="KW-0808">Transferase</keyword>
<dbReference type="Pfam" id="PF02911">
    <property type="entry name" value="Formyl_trans_C"/>
    <property type="match status" value="1"/>
</dbReference>
<dbReference type="Proteomes" id="UP000007934">
    <property type="component" value="Chromosome"/>
</dbReference>
<keyword evidence="4 5" id="KW-0648">Protein biosynthesis</keyword>
<evidence type="ECO:0000259" key="7">
    <source>
        <dbReference type="Pfam" id="PF02911"/>
    </source>
</evidence>
<dbReference type="STRING" id="936155.HFELIS_14590"/>
<evidence type="ECO:0000256" key="2">
    <source>
        <dbReference type="ARBA" id="ARBA00012261"/>
    </source>
</evidence>
<dbReference type="EC" id="2.1.2.9" evidence="2 5"/>
<dbReference type="InterPro" id="IPR011034">
    <property type="entry name" value="Formyl_transferase-like_C_sf"/>
</dbReference>
<gene>
    <name evidence="5 8" type="primary">fmt</name>
    <name evidence="8" type="ordered locus">Hfelis_14590</name>
</gene>
<comment type="catalytic activity">
    <reaction evidence="5">
        <text>L-methionyl-tRNA(fMet) + (6R)-10-formyltetrahydrofolate = N-formyl-L-methionyl-tRNA(fMet) + (6S)-5,6,7,8-tetrahydrofolate + H(+)</text>
        <dbReference type="Rhea" id="RHEA:24380"/>
        <dbReference type="Rhea" id="RHEA-COMP:9952"/>
        <dbReference type="Rhea" id="RHEA-COMP:9953"/>
        <dbReference type="ChEBI" id="CHEBI:15378"/>
        <dbReference type="ChEBI" id="CHEBI:57453"/>
        <dbReference type="ChEBI" id="CHEBI:78530"/>
        <dbReference type="ChEBI" id="CHEBI:78844"/>
        <dbReference type="ChEBI" id="CHEBI:195366"/>
        <dbReference type="EC" id="2.1.2.9"/>
    </reaction>
</comment>
<dbReference type="InterPro" id="IPR044135">
    <property type="entry name" value="Met-tRNA-FMT_C"/>
</dbReference>
<dbReference type="InterPro" id="IPR041711">
    <property type="entry name" value="Met-tRNA-FMT_N"/>
</dbReference>
<dbReference type="InterPro" id="IPR005794">
    <property type="entry name" value="Fmt"/>
</dbReference>
<feature type="domain" description="Formyl transferase C-terminal" evidence="7">
    <location>
        <begin position="198"/>
        <end position="291"/>
    </location>
</feature>
<dbReference type="KEGG" id="hfe:HFELIS_14590"/>
<evidence type="ECO:0000313" key="8">
    <source>
        <dbReference type="EMBL" id="CBY83543.1"/>
    </source>
</evidence>
<dbReference type="SUPFAM" id="SSF50486">
    <property type="entry name" value="FMT C-terminal domain-like"/>
    <property type="match status" value="1"/>
</dbReference>